<reference evidence="1 2" key="1">
    <citation type="journal article" date="2017" name="Genome Biol.">
        <title>New reference genome sequences of hot pepper reveal the massive evolution of plant disease-resistance genes by retroduplication.</title>
        <authorList>
            <person name="Kim S."/>
            <person name="Park J."/>
            <person name="Yeom S.I."/>
            <person name="Kim Y.M."/>
            <person name="Seo E."/>
            <person name="Kim K.T."/>
            <person name="Kim M.S."/>
            <person name="Lee J.M."/>
            <person name="Cheong K."/>
            <person name="Shin H.S."/>
            <person name="Kim S.B."/>
            <person name="Han K."/>
            <person name="Lee J."/>
            <person name="Park M."/>
            <person name="Lee H.A."/>
            <person name="Lee H.Y."/>
            <person name="Lee Y."/>
            <person name="Oh S."/>
            <person name="Lee J.H."/>
            <person name="Choi E."/>
            <person name="Choi E."/>
            <person name="Lee S.E."/>
            <person name="Jeon J."/>
            <person name="Kim H."/>
            <person name="Choi G."/>
            <person name="Song H."/>
            <person name="Lee J."/>
            <person name="Lee S.C."/>
            <person name="Kwon J.K."/>
            <person name="Lee H.Y."/>
            <person name="Koo N."/>
            <person name="Hong Y."/>
            <person name="Kim R.W."/>
            <person name="Kang W.H."/>
            <person name="Huh J.H."/>
            <person name="Kang B.C."/>
            <person name="Yang T.J."/>
            <person name="Lee Y.H."/>
            <person name="Bennetzen J.L."/>
            <person name="Choi D."/>
        </authorList>
    </citation>
    <scope>NUCLEOTIDE SEQUENCE [LARGE SCALE GENOMIC DNA]</scope>
    <source>
        <strain evidence="2">cv. PBC81</strain>
    </source>
</reference>
<organism evidence="1 2">
    <name type="scientific">Capsicum baccatum</name>
    <name type="common">Peruvian pepper</name>
    <dbReference type="NCBI Taxonomy" id="33114"/>
    <lineage>
        <taxon>Eukaryota</taxon>
        <taxon>Viridiplantae</taxon>
        <taxon>Streptophyta</taxon>
        <taxon>Embryophyta</taxon>
        <taxon>Tracheophyta</taxon>
        <taxon>Spermatophyta</taxon>
        <taxon>Magnoliopsida</taxon>
        <taxon>eudicotyledons</taxon>
        <taxon>Gunneridae</taxon>
        <taxon>Pentapetalae</taxon>
        <taxon>asterids</taxon>
        <taxon>lamiids</taxon>
        <taxon>Solanales</taxon>
        <taxon>Solanaceae</taxon>
        <taxon>Solanoideae</taxon>
        <taxon>Capsiceae</taxon>
        <taxon>Capsicum</taxon>
    </lineage>
</organism>
<sequence>MVLVSEGKIIINVDETVKANHPSIIPKKKECSMLKTIPSSIFLQFRSFNLVEIDFPRKTLKGSLGTDNKAKGNDDDGWTLVSCKKKRHQAVLRIRLHKPRVIKNNAEHIRPPKSIKFDTSKKIDGALSRKDRRPITLYEFFSKKFLEDSIIGATHIISSTEEVIESKGGHGPMIAQEFHANKPLFVVGAIQKQHLNCILIDDDAIYLDSCELGMEKPTLSNPINVVAKEVEVQWASVKMTKERIEKFSTKPSSSEGDMHTKMDEEHILKGGTTLAEIIQVPSIMPELRGSNTLAHKIKEAQMKLRKQGHYVAIPKFGLGFKLLESLRISTKKGKETTSSHYSSVLKDKEFEDEKIPQQTFVFERLGRLTPRVSIFERLGCKGKSRASIQMKEEANTSRGSVF</sequence>
<accession>A0A2G2WLR2</accession>
<dbReference type="Proteomes" id="UP000224567">
    <property type="component" value="Unassembled WGS sequence"/>
</dbReference>
<name>A0A2G2WLR2_CAPBA</name>
<proteinExistence type="predicted"/>
<evidence type="ECO:0000313" key="1">
    <source>
        <dbReference type="EMBL" id="PHT46175.1"/>
    </source>
</evidence>
<dbReference type="AlphaFoldDB" id="A0A2G2WLR2"/>
<gene>
    <name evidence="1" type="ORF">CQW23_15333</name>
</gene>
<evidence type="ECO:0000313" key="2">
    <source>
        <dbReference type="Proteomes" id="UP000224567"/>
    </source>
</evidence>
<reference evidence="2" key="2">
    <citation type="journal article" date="2017" name="J. Anim. Genet.">
        <title>Multiple reference genome sequences of hot pepper reveal the massive evolution of plant disease resistance genes by retroduplication.</title>
        <authorList>
            <person name="Kim S."/>
            <person name="Park J."/>
            <person name="Yeom S.-I."/>
            <person name="Kim Y.-M."/>
            <person name="Seo E."/>
            <person name="Kim K.-T."/>
            <person name="Kim M.-S."/>
            <person name="Lee J.M."/>
            <person name="Cheong K."/>
            <person name="Shin H.-S."/>
            <person name="Kim S.-B."/>
            <person name="Han K."/>
            <person name="Lee J."/>
            <person name="Park M."/>
            <person name="Lee H.-A."/>
            <person name="Lee H.-Y."/>
            <person name="Lee Y."/>
            <person name="Oh S."/>
            <person name="Lee J.H."/>
            <person name="Choi E."/>
            <person name="Choi E."/>
            <person name="Lee S.E."/>
            <person name="Jeon J."/>
            <person name="Kim H."/>
            <person name="Choi G."/>
            <person name="Song H."/>
            <person name="Lee J."/>
            <person name="Lee S.-C."/>
            <person name="Kwon J.-K."/>
            <person name="Lee H.-Y."/>
            <person name="Koo N."/>
            <person name="Hong Y."/>
            <person name="Kim R.W."/>
            <person name="Kang W.-H."/>
            <person name="Huh J.H."/>
            <person name="Kang B.-C."/>
            <person name="Yang T.-J."/>
            <person name="Lee Y.-H."/>
            <person name="Bennetzen J.L."/>
            <person name="Choi D."/>
        </authorList>
    </citation>
    <scope>NUCLEOTIDE SEQUENCE [LARGE SCALE GENOMIC DNA]</scope>
    <source>
        <strain evidence="2">cv. PBC81</strain>
    </source>
</reference>
<dbReference type="OrthoDB" id="1303669at2759"/>
<dbReference type="EMBL" id="MLFT02000006">
    <property type="protein sequence ID" value="PHT46175.1"/>
    <property type="molecule type" value="Genomic_DNA"/>
</dbReference>
<keyword evidence="2" id="KW-1185">Reference proteome</keyword>
<protein>
    <submittedName>
        <fullName evidence="1">Uncharacterized protein</fullName>
    </submittedName>
</protein>
<comment type="caution">
    <text evidence="1">The sequence shown here is derived from an EMBL/GenBank/DDBJ whole genome shotgun (WGS) entry which is preliminary data.</text>
</comment>